<evidence type="ECO:0000313" key="9">
    <source>
        <dbReference type="Proteomes" id="UP000516797"/>
    </source>
</evidence>
<evidence type="ECO:0000313" key="2">
    <source>
        <dbReference type="EMBL" id="CYV31156.1"/>
    </source>
</evidence>
<protein>
    <submittedName>
        <fullName evidence="4">Uncharacterized protein</fullName>
    </submittedName>
</protein>
<evidence type="ECO:0000313" key="6">
    <source>
        <dbReference type="Proteomes" id="UP000071533"/>
    </source>
</evidence>
<evidence type="ECO:0000313" key="3">
    <source>
        <dbReference type="EMBL" id="CYV67691.1"/>
    </source>
</evidence>
<dbReference type="EMBL" id="CP058741">
    <property type="protein sequence ID" value="QOE27641.1"/>
    <property type="molecule type" value="Genomic_DNA"/>
</dbReference>
<dbReference type="AlphaFoldDB" id="A0A0Z8BFH7"/>
<dbReference type="EMBL" id="FILR01000008">
    <property type="protein sequence ID" value="CYX47003.1"/>
    <property type="molecule type" value="Genomic_DNA"/>
</dbReference>
<dbReference type="Proteomes" id="UP000516797">
    <property type="component" value="Chromosome"/>
</dbReference>
<dbReference type="RefSeq" id="WP_002938413.1">
    <property type="nucleotide sequence ID" value="NZ_BCBZ01000021.1"/>
</dbReference>
<evidence type="ECO:0000313" key="8">
    <source>
        <dbReference type="Proteomes" id="UP000074825"/>
    </source>
</evidence>
<dbReference type="OrthoDB" id="2230190at2"/>
<dbReference type="PATRIC" id="fig|1307.470.peg.1773"/>
<keyword evidence="1" id="KW-0812">Transmembrane</keyword>
<feature type="transmembrane region" description="Helical" evidence="1">
    <location>
        <begin position="72"/>
        <end position="91"/>
    </location>
</feature>
<evidence type="ECO:0000256" key="1">
    <source>
        <dbReference type="SAM" id="Phobius"/>
    </source>
</evidence>
<proteinExistence type="predicted"/>
<reference evidence="6 7" key="1">
    <citation type="submission" date="2016-02" db="EMBL/GenBank/DDBJ databases">
        <authorList>
            <consortium name="Pathogen Informatics"/>
        </authorList>
    </citation>
    <scope>NUCLEOTIDE SEQUENCE [LARGE SCALE GENOMIC DNA]</scope>
    <source>
        <strain evidence="2 6">LSS69</strain>
        <strain evidence="3 8">LSS82</strain>
        <strain evidence="4 7">SS985</strain>
    </source>
</reference>
<sequence>MELVMPNNYVVLEEEEMMYLDGGEIATATVLGIISAAVAAGGAAYGAGLAAGTRVYYAGLRNSQYQKIKWQVRAAALVVGNVWGGIFMTGFENAFYAKVTGK</sequence>
<reference evidence="5 9" key="2">
    <citation type="submission" date="2020-07" db="EMBL/GenBank/DDBJ databases">
        <title>Complete genome sequences of Streptococcus suis pig pathogenic strain 10, 13-00283-02 and 16085/3b.</title>
        <authorList>
            <person name="Bunk B."/>
            <person name="Jakobczak B."/>
            <person name="Florian V."/>
            <person name="Dittmar D."/>
            <person name="Maeder U."/>
            <person name="Jarek M."/>
            <person name="Baums C.G."/>
            <person name="Haeussler S."/>
            <person name="Voelker U."/>
            <person name="Michalik S."/>
        </authorList>
    </citation>
    <scope>NUCLEOTIDE SEQUENCE [LARGE SCALE GENOMIC DNA]</scope>
    <source>
        <strain evidence="5 9">13-00283-02</strain>
    </source>
</reference>
<evidence type="ECO:0000313" key="7">
    <source>
        <dbReference type="Proteomes" id="UP000071601"/>
    </source>
</evidence>
<gene>
    <name evidence="2" type="ORF">ERS132431_00632</name>
    <name evidence="3" type="ORF">ERS132444_01005</name>
    <name evidence="4" type="ORF">ERS132525_00972</name>
    <name evidence="5" type="ORF">SSU1300283_00311</name>
</gene>
<keyword evidence="1" id="KW-0472">Membrane</keyword>
<dbReference type="Proteomes" id="UP000074825">
    <property type="component" value="Unassembled WGS sequence"/>
</dbReference>
<dbReference type="EMBL" id="FIIF01000006">
    <property type="protein sequence ID" value="CYV67691.1"/>
    <property type="molecule type" value="Genomic_DNA"/>
</dbReference>
<organism evidence="4 7">
    <name type="scientific">Streptococcus suis</name>
    <dbReference type="NCBI Taxonomy" id="1307"/>
    <lineage>
        <taxon>Bacteria</taxon>
        <taxon>Bacillati</taxon>
        <taxon>Bacillota</taxon>
        <taxon>Bacilli</taxon>
        <taxon>Lactobacillales</taxon>
        <taxon>Streptococcaceae</taxon>
        <taxon>Streptococcus</taxon>
    </lineage>
</organism>
<dbReference type="Proteomes" id="UP000071533">
    <property type="component" value="Unassembled WGS sequence"/>
</dbReference>
<dbReference type="Proteomes" id="UP000071601">
    <property type="component" value="Unassembled WGS sequence"/>
</dbReference>
<accession>A0A0Z8BFH7</accession>
<name>A0A0Z8BFH7_STRSU</name>
<evidence type="ECO:0000313" key="4">
    <source>
        <dbReference type="EMBL" id="CYX47003.1"/>
    </source>
</evidence>
<feature type="transmembrane region" description="Helical" evidence="1">
    <location>
        <begin position="25"/>
        <end position="51"/>
    </location>
</feature>
<dbReference type="EMBL" id="FIHS01000006">
    <property type="protein sequence ID" value="CYV31156.1"/>
    <property type="molecule type" value="Genomic_DNA"/>
</dbReference>
<keyword evidence="1" id="KW-1133">Transmembrane helix</keyword>
<evidence type="ECO:0000313" key="5">
    <source>
        <dbReference type="EMBL" id="QOE27641.1"/>
    </source>
</evidence>